<dbReference type="InterPro" id="IPR038379">
    <property type="entry name" value="SecE_sf"/>
</dbReference>
<name>A0A450VHG8_9GAMM</name>
<feature type="region of interest" description="Disordered" evidence="10">
    <location>
        <begin position="1"/>
        <end position="36"/>
    </location>
</feature>
<feature type="transmembrane region" description="Helical" evidence="9">
    <location>
        <begin position="42"/>
        <end position="62"/>
    </location>
</feature>
<protein>
    <recommendedName>
        <fullName evidence="9">Protein translocase subunit SecE</fullName>
    </recommendedName>
</protein>
<dbReference type="InterPro" id="IPR001901">
    <property type="entry name" value="Translocase_SecE/Sec61-g"/>
</dbReference>
<dbReference type="GO" id="GO:0005886">
    <property type="term" value="C:plasma membrane"/>
    <property type="evidence" value="ECO:0007669"/>
    <property type="project" value="UniProtKB-UniRule"/>
</dbReference>
<organism evidence="12">
    <name type="scientific">Candidatus Kentrum eta</name>
    <dbReference type="NCBI Taxonomy" id="2126337"/>
    <lineage>
        <taxon>Bacteria</taxon>
        <taxon>Pseudomonadati</taxon>
        <taxon>Pseudomonadota</taxon>
        <taxon>Gammaproteobacteria</taxon>
        <taxon>Candidatus Kentrum</taxon>
    </lineage>
</organism>
<dbReference type="PANTHER" id="PTHR33910:SF1">
    <property type="entry name" value="PROTEIN TRANSLOCASE SUBUNIT SECE"/>
    <property type="match status" value="1"/>
</dbReference>
<evidence type="ECO:0000256" key="2">
    <source>
        <dbReference type="ARBA" id="ARBA00022448"/>
    </source>
</evidence>
<keyword evidence="6 9" id="KW-1133">Transmembrane helix</keyword>
<comment type="subcellular location">
    <subcellularLocation>
        <location evidence="1">Membrane</location>
    </subcellularLocation>
</comment>
<keyword evidence="5 9" id="KW-0653">Protein transport</keyword>
<gene>
    <name evidence="9" type="primary">secE</name>
    <name evidence="12" type="ORF">BECKH772A_GA0070896_103871</name>
    <name evidence="11" type="ORF">BECKH772B_GA0070898_103982</name>
    <name evidence="13" type="ORF">BECKH772C_GA0070978_104692</name>
</gene>
<dbReference type="EMBL" id="CAADFJ010000469">
    <property type="protein sequence ID" value="VFK07932.1"/>
    <property type="molecule type" value="Genomic_DNA"/>
</dbReference>
<keyword evidence="3 9" id="KW-1003">Cell membrane</keyword>
<keyword evidence="8 9" id="KW-0472">Membrane</keyword>
<accession>A0A450VHG8</accession>
<keyword evidence="4 9" id="KW-0812">Transmembrane</keyword>
<comment type="function">
    <text evidence="9">Essential subunit of the Sec protein translocation channel SecYEG. Clamps together the 2 halves of SecY. May contact the channel plug during translocation.</text>
</comment>
<dbReference type="PANTHER" id="PTHR33910">
    <property type="entry name" value="PROTEIN TRANSLOCASE SUBUNIT SECE"/>
    <property type="match status" value="1"/>
</dbReference>
<evidence type="ECO:0000256" key="3">
    <source>
        <dbReference type="ARBA" id="ARBA00022475"/>
    </source>
</evidence>
<dbReference type="Gene3D" id="1.20.5.1030">
    <property type="entry name" value="Preprotein translocase secy subunit"/>
    <property type="match status" value="1"/>
</dbReference>
<dbReference type="EMBL" id="CAADFG010000387">
    <property type="protein sequence ID" value="VFK04161.1"/>
    <property type="molecule type" value="Genomic_DNA"/>
</dbReference>
<feature type="transmembrane region" description="Helical" evidence="9">
    <location>
        <begin position="116"/>
        <end position="137"/>
    </location>
</feature>
<evidence type="ECO:0000313" key="12">
    <source>
        <dbReference type="EMBL" id="VFK04161.1"/>
    </source>
</evidence>
<dbReference type="PRINTS" id="PR01650">
    <property type="entry name" value="SECETRNLCASE"/>
</dbReference>
<dbReference type="AlphaFoldDB" id="A0A450VHG8"/>
<dbReference type="Pfam" id="PF00584">
    <property type="entry name" value="SecE"/>
    <property type="match status" value="1"/>
</dbReference>
<dbReference type="GO" id="GO:0043952">
    <property type="term" value="P:protein transport by the Sec complex"/>
    <property type="evidence" value="ECO:0007669"/>
    <property type="project" value="UniProtKB-UniRule"/>
</dbReference>
<dbReference type="GO" id="GO:0008320">
    <property type="term" value="F:protein transmembrane transporter activity"/>
    <property type="evidence" value="ECO:0007669"/>
    <property type="project" value="UniProtKB-UniRule"/>
</dbReference>
<keyword evidence="2 9" id="KW-0813">Transport</keyword>
<reference evidence="12" key="1">
    <citation type="submission" date="2019-02" db="EMBL/GenBank/DDBJ databases">
        <authorList>
            <person name="Gruber-Vodicka R. H."/>
            <person name="Seah K. B. B."/>
        </authorList>
    </citation>
    <scope>NUCLEOTIDE SEQUENCE</scope>
    <source>
        <strain evidence="13">BECK_SA2B12</strain>
        <strain evidence="12">BECK_SA2B15</strain>
        <strain evidence="11">BECK_SA2B20</strain>
    </source>
</reference>
<keyword evidence="7 9" id="KW-0811">Translocation</keyword>
<evidence type="ECO:0000256" key="10">
    <source>
        <dbReference type="SAM" id="MobiDB-lite"/>
    </source>
</evidence>
<dbReference type="NCBIfam" id="TIGR00964">
    <property type="entry name" value="secE_bact"/>
    <property type="match status" value="1"/>
</dbReference>
<dbReference type="GO" id="GO:0006605">
    <property type="term" value="P:protein targeting"/>
    <property type="evidence" value="ECO:0007669"/>
    <property type="project" value="UniProtKB-UniRule"/>
</dbReference>
<evidence type="ECO:0000256" key="6">
    <source>
        <dbReference type="ARBA" id="ARBA00022989"/>
    </source>
</evidence>
<feature type="transmembrane region" description="Helical" evidence="9">
    <location>
        <begin position="68"/>
        <end position="95"/>
    </location>
</feature>
<dbReference type="InterPro" id="IPR005807">
    <property type="entry name" value="SecE_bac"/>
</dbReference>
<proteinExistence type="inferred from homology"/>
<evidence type="ECO:0000256" key="9">
    <source>
        <dbReference type="HAMAP-Rule" id="MF_00422"/>
    </source>
</evidence>
<dbReference type="GO" id="GO:0065002">
    <property type="term" value="P:intracellular protein transmembrane transport"/>
    <property type="evidence" value="ECO:0007669"/>
    <property type="project" value="UniProtKB-UniRule"/>
</dbReference>
<comment type="similarity">
    <text evidence="9">Belongs to the SecE/SEC61-gamma family.</text>
</comment>
<evidence type="ECO:0000256" key="8">
    <source>
        <dbReference type="ARBA" id="ARBA00023136"/>
    </source>
</evidence>
<evidence type="ECO:0000256" key="7">
    <source>
        <dbReference type="ARBA" id="ARBA00023010"/>
    </source>
</evidence>
<evidence type="ECO:0000256" key="4">
    <source>
        <dbReference type="ARBA" id="ARBA00022692"/>
    </source>
</evidence>
<comment type="caution">
    <text evidence="9">Lacks conserved residue(s) required for the propagation of feature annotation.</text>
</comment>
<evidence type="ECO:0000256" key="1">
    <source>
        <dbReference type="ARBA" id="ARBA00004370"/>
    </source>
</evidence>
<dbReference type="HAMAP" id="MF_00422">
    <property type="entry name" value="SecE"/>
    <property type="match status" value="1"/>
</dbReference>
<comment type="subunit">
    <text evidence="9">Component of the Sec protein translocase complex. Heterotrimer consisting of SecY, SecE and SecG subunits. The heterotrimers can form oligomers, although 1 heterotrimer is thought to be able to translocate proteins. Interacts with the ribosome. Interacts with SecDF, and other proteins may be involved. Interacts with SecA.</text>
</comment>
<dbReference type="GO" id="GO:0009306">
    <property type="term" value="P:protein secretion"/>
    <property type="evidence" value="ECO:0007669"/>
    <property type="project" value="UniProtKB-UniRule"/>
</dbReference>
<evidence type="ECO:0000256" key="5">
    <source>
        <dbReference type="ARBA" id="ARBA00022927"/>
    </source>
</evidence>
<sequence length="153" mass="17044">MILRSKIMGTSSKNNNKIDKSNKPNKTNRTAKTEKSNGVPDGIKWFSSAFLVVGAISGFYYWSDQSWLLRLIGLLFSFGFVGAIILQTAQGQLAWNTIKEARMEVRKVVWPTRKETVQTTAIVIAVVFLMAIILWALDGLLGLIMRHLLGQGS</sequence>
<dbReference type="EMBL" id="CAADFI010000398">
    <property type="protein sequence ID" value="VFK03993.1"/>
    <property type="molecule type" value="Genomic_DNA"/>
</dbReference>
<evidence type="ECO:0000313" key="13">
    <source>
        <dbReference type="EMBL" id="VFK07932.1"/>
    </source>
</evidence>
<evidence type="ECO:0000313" key="11">
    <source>
        <dbReference type="EMBL" id="VFK03993.1"/>
    </source>
</evidence>